<dbReference type="Gene3D" id="6.10.140.1990">
    <property type="match status" value="1"/>
</dbReference>
<dbReference type="GO" id="GO:0019898">
    <property type="term" value="C:extrinsic component of membrane"/>
    <property type="evidence" value="ECO:0007669"/>
    <property type="project" value="InterPro"/>
</dbReference>
<dbReference type="PANTHER" id="PTHR30469">
    <property type="entry name" value="MULTIDRUG RESISTANCE PROTEIN MDTA"/>
    <property type="match status" value="1"/>
</dbReference>
<accession>A0A1G8IT23</accession>
<dbReference type="Gene3D" id="2.40.420.20">
    <property type="match status" value="1"/>
</dbReference>
<feature type="domain" description="YknX-like C-terminal permuted SH3-like" evidence="2">
    <location>
        <begin position="339"/>
        <end position="405"/>
    </location>
</feature>
<evidence type="ECO:0000256" key="1">
    <source>
        <dbReference type="ARBA" id="ARBA00023054"/>
    </source>
</evidence>
<dbReference type="OrthoDB" id="9791520at2"/>
<dbReference type="GO" id="GO:0030313">
    <property type="term" value="C:cell envelope"/>
    <property type="evidence" value="ECO:0007669"/>
    <property type="project" value="UniProtKB-SubCell"/>
</dbReference>
<keyword evidence="1" id="KW-0175">Coiled coil</keyword>
<dbReference type="PANTHER" id="PTHR30469:SF15">
    <property type="entry name" value="HLYD FAMILY OF SECRETION PROTEINS"/>
    <property type="match status" value="1"/>
</dbReference>
<organism evidence="3 4">
    <name type="scientific">Aliiruegeria lutimaris</name>
    <dbReference type="NCBI Taxonomy" id="571298"/>
    <lineage>
        <taxon>Bacteria</taxon>
        <taxon>Pseudomonadati</taxon>
        <taxon>Pseudomonadota</taxon>
        <taxon>Alphaproteobacteria</taxon>
        <taxon>Rhodobacterales</taxon>
        <taxon>Roseobacteraceae</taxon>
        <taxon>Aliiruegeria</taxon>
    </lineage>
</organism>
<proteinExistence type="predicted"/>
<dbReference type="InterPro" id="IPR058637">
    <property type="entry name" value="YknX-like_C"/>
</dbReference>
<dbReference type="STRING" id="571298.SAMN04488026_1001126"/>
<sequence length="410" mass="43900">MASKKTSRRLITFVVLAALAGALVWAFRPQPVLVDMAEVTRGPMMVTIDEEARTRVHEPYVVSTPVAGRLMRVEVEPGDMVARGTTVVAQMLPINPSALDIRTREQARAAVTAAEAALRVARADLNKAIADNDLAQSDLERADRLTTSGTLSQASLERAQSVARAAQATLDTSEAAISMREAELDTARAQLIGFDDHGLAAALQITRESATPLFAPASGRILQVMQKSETTLPVGTPIMEIGNIEDDLEVVVELLSTDAVQVDVGDRVIIDKWGGAEPLSGEVVRVDPWGFTKYSALGVEEQRVNARIRFTDPPATRAALGHGYRVEARIVVWEKEDAIIVPASAIFRSNGGHAVFVVKDGIAELRAVELERSNGLQSSVLSGLAPGETIILYPAPGLSAGTTVARRMES</sequence>
<evidence type="ECO:0000313" key="3">
    <source>
        <dbReference type="EMBL" id="SDI22185.1"/>
    </source>
</evidence>
<dbReference type="GO" id="GO:1990961">
    <property type="term" value="P:xenobiotic detoxification by transmembrane export across the plasma membrane"/>
    <property type="evidence" value="ECO:0007669"/>
    <property type="project" value="InterPro"/>
</dbReference>
<keyword evidence="4" id="KW-1185">Reference proteome</keyword>
<dbReference type="RefSeq" id="WP_093147350.1">
    <property type="nucleotide sequence ID" value="NZ_FNEK01000001.1"/>
</dbReference>
<gene>
    <name evidence="3" type="ORF">SAMN04488026_1001126</name>
</gene>
<dbReference type="InterPro" id="IPR030190">
    <property type="entry name" value="MacA_alpha-hairpin_sf"/>
</dbReference>
<dbReference type="Proteomes" id="UP000199382">
    <property type="component" value="Unassembled WGS sequence"/>
</dbReference>
<name>A0A1G8IT23_9RHOB</name>
<dbReference type="AlphaFoldDB" id="A0A1G8IT23"/>
<dbReference type="GO" id="GO:1990281">
    <property type="term" value="C:efflux pump complex"/>
    <property type="evidence" value="ECO:0007669"/>
    <property type="project" value="TreeGrafter"/>
</dbReference>
<dbReference type="GO" id="GO:0015562">
    <property type="term" value="F:efflux transmembrane transporter activity"/>
    <property type="evidence" value="ECO:0007669"/>
    <property type="project" value="TreeGrafter"/>
</dbReference>
<protein>
    <submittedName>
        <fullName evidence="3">HlyD family secretion protein</fullName>
    </submittedName>
</protein>
<dbReference type="GO" id="GO:1990195">
    <property type="term" value="C:macrolide transmembrane transporter complex"/>
    <property type="evidence" value="ECO:0007669"/>
    <property type="project" value="InterPro"/>
</dbReference>
<dbReference type="Pfam" id="PF25989">
    <property type="entry name" value="YknX_C"/>
    <property type="match status" value="1"/>
</dbReference>
<dbReference type="EMBL" id="FNEK01000001">
    <property type="protein sequence ID" value="SDI22185.1"/>
    <property type="molecule type" value="Genomic_DNA"/>
</dbReference>
<reference evidence="3 4" key="1">
    <citation type="submission" date="2016-10" db="EMBL/GenBank/DDBJ databases">
        <authorList>
            <person name="de Groot N.N."/>
        </authorList>
    </citation>
    <scope>NUCLEOTIDE SEQUENCE [LARGE SCALE GENOMIC DNA]</scope>
    <source>
        <strain evidence="3 4">DSM 25294</strain>
    </source>
</reference>
<evidence type="ECO:0000313" key="4">
    <source>
        <dbReference type="Proteomes" id="UP000199382"/>
    </source>
</evidence>
<evidence type="ECO:0000259" key="2">
    <source>
        <dbReference type="Pfam" id="PF25989"/>
    </source>
</evidence>